<dbReference type="SUPFAM" id="SSF109854">
    <property type="entry name" value="DinB/YfiT-like putative metalloenzymes"/>
    <property type="match status" value="1"/>
</dbReference>
<dbReference type="eggNOG" id="COG3832">
    <property type="taxonomic scope" value="Bacteria"/>
</dbReference>
<dbReference type="STRING" id="1122247.GCA_000379865_03273"/>
<name>K5B7H1_MYCHD</name>
<dbReference type="OrthoDB" id="8755073at2"/>
<dbReference type="PATRIC" id="fig|1122247.3.peg.3912"/>
<keyword evidence="2" id="KW-1185">Reference proteome</keyword>
<dbReference type="AlphaFoldDB" id="K5B7H1"/>
<protein>
    <submittedName>
        <fullName evidence="1">Uncharacterized protein</fullName>
    </submittedName>
</protein>
<organism evidence="1 2">
    <name type="scientific">Mycolicibacterium hassiacum (strain DSM 44199 / CIP 105218 / JCM 12690 / 3849)</name>
    <name type="common">Mycobacterium hassiacum</name>
    <dbReference type="NCBI Taxonomy" id="1122247"/>
    <lineage>
        <taxon>Bacteria</taxon>
        <taxon>Bacillati</taxon>
        <taxon>Actinomycetota</taxon>
        <taxon>Actinomycetes</taxon>
        <taxon>Mycobacteriales</taxon>
        <taxon>Mycobacteriaceae</taxon>
        <taxon>Mycolicibacterium</taxon>
    </lineage>
</organism>
<dbReference type="NCBIfam" id="TIGR03083">
    <property type="entry name" value="maleylpyruvate isomerase family mycothiol-dependent enzyme"/>
    <property type="match status" value="1"/>
</dbReference>
<dbReference type="NCBIfam" id="TIGR03086">
    <property type="entry name" value="TIGR03086 family metal-binding protein"/>
    <property type="match status" value="1"/>
</dbReference>
<dbReference type="InterPro" id="IPR034660">
    <property type="entry name" value="DinB/YfiT-like"/>
</dbReference>
<gene>
    <name evidence="1" type="ORF">C731_4078</name>
</gene>
<dbReference type="Proteomes" id="UP000006265">
    <property type="component" value="Unassembled WGS sequence"/>
</dbReference>
<dbReference type="InterPro" id="IPR017520">
    <property type="entry name" value="CHP03086"/>
</dbReference>
<dbReference type="InterPro" id="IPR017517">
    <property type="entry name" value="Maleyloyr_isom"/>
</dbReference>
<dbReference type="RefSeq" id="WP_005630947.1">
    <property type="nucleotide sequence ID" value="NZ_AMRA01000108.1"/>
</dbReference>
<evidence type="ECO:0000313" key="2">
    <source>
        <dbReference type="Proteomes" id="UP000006265"/>
    </source>
</evidence>
<comment type="caution">
    <text evidence="1">The sequence shown here is derived from an EMBL/GenBank/DDBJ whole genome shotgun (WGS) entry which is preliminary data.</text>
</comment>
<accession>K5B7H1</accession>
<proteinExistence type="predicted"/>
<dbReference type="EMBL" id="AMRA01000108">
    <property type="protein sequence ID" value="EKF21938.1"/>
    <property type="molecule type" value="Genomic_DNA"/>
</dbReference>
<evidence type="ECO:0000313" key="1">
    <source>
        <dbReference type="EMBL" id="EKF21938.1"/>
    </source>
</evidence>
<sequence>MAHHPSSAPVDELQCAEETFAVLQQVLRGIGADDLTRPTPCREFDVAGLTDHLLNSIGLIGGMAGAQLPARDNTGSIEEQVVRAARPTLDAWHRRGLGGTVRLGHNEQPATVMAGVLSLEFLVHAWDYATALGRPLTAPEPLSEYVLGLAHRIITPAGRAKVGFDDPIEVPDDASALDRLIGYTGRRPGRAAAVIRPR</sequence>
<reference evidence="1 2" key="1">
    <citation type="journal article" date="2012" name="J. Bacteriol.">
        <title>Genome sequence of Mycobacterium hassiacum DSM 44199, a rare source of heat-stable mycobacterial proteins.</title>
        <authorList>
            <person name="Tiago I."/>
            <person name="Maranha A."/>
            <person name="Mendes V."/>
            <person name="Alarico S."/>
            <person name="Moynihan P.J."/>
            <person name="Clarke A.J."/>
            <person name="Macedo-Ribeiro S."/>
            <person name="Pereira P.J."/>
            <person name="Empadinhas N."/>
        </authorList>
    </citation>
    <scope>NUCLEOTIDE SEQUENCE [LARGE SCALE GENOMIC DNA]</scope>
    <source>
        <strain evidence="2">DSM 44199 / CIP 105218 / JCM 12690 / 3849</strain>
    </source>
</reference>